<dbReference type="PROSITE" id="PS00666">
    <property type="entry name" value="DHDPS_2"/>
    <property type="match status" value="1"/>
</dbReference>
<feature type="active site" description="Schiff-base intermediate with substrate" evidence="12 14">
    <location>
        <position position="168"/>
    </location>
</feature>
<comment type="subunit">
    <text evidence="12">Homotetramer; dimer of dimers.</text>
</comment>
<evidence type="ECO:0000256" key="2">
    <source>
        <dbReference type="ARBA" id="ARBA00005120"/>
    </source>
</evidence>
<evidence type="ECO:0000256" key="13">
    <source>
        <dbReference type="PIRNR" id="PIRNR001365"/>
    </source>
</evidence>
<keyword evidence="9 12" id="KW-0456">Lyase</keyword>
<dbReference type="GO" id="GO:0009089">
    <property type="term" value="P:lysine biosynthetic process via diaminopimelate"/>
    <property type="evidence" value="ECO:0007669"/>
    <property type="project" value="UniProtKB-UniRule"/>
</dbReference>
<feature type="binding site" evidence="12 15">
    <location>
        <position position="52"/>
    </location>
    <ligand>
        <name>pyruvate</name>
        <dbReference type="ChEBI" id="CHEBI:15361"/>
    </ligand>
</feature>
<dbReference type="CDD" id="cd00950">
    <property type="entry name" value="DHDPS"/>
    <property type="match status" value="1"/>
</dbReference>
<dbReference type="GO" id="GO:0005829">
    <property type="term" value="C:cytosol"/>
    <property type="evidence" value="ECO:0007669"/>
    <property type="project" value="TreeGrafter"/>
</dbReference>
<dbReference type="InterPro" id="IPR013785">
    <property type="entry name" value="Aldolase_TIM"/>
</dbReference>
<evidence type="ECO:0000256" key="5">
    <source>
        <dbReference type="ARBA" id="ARBA00022490"/>
    </source>
</evidence>
<evidence type="ECO:0000313" key="16">
    <source>
        <dbReference type="EMBL" id="CAA9331953.1"/>
    </source>
</evidence>
<gene>
    <name evidence="12" type="primary">dapA</name>
    <name evidence="16" type="ORF">AVDCRST_MAG46-1479</name>
</gene>
<dbReference type="InterPro" id="IPR005263">
    <property type="entry name" value="DapA"/>
</dbReference>
<organism evidence="16">
    <name type="scientific">uncultured Nocardioidaceae bacterium</name>
    <dbReference type="NCBI Taxonomy" id="253824"/>
    <lineage>
        <taxon>Bacteria</taxon>
        <taxon>Bacillati</taxon>
        <taxon>Actinomycetota</taxon>
        <taxon>Actinomycetes</taxon>
        <taxon>Propionibacteriales</taxon>
        <taxon>Nocardioidaceae</taxon>
        <taxon>environmental samples</taxon>
    </lineage>
</organism>
<dbReference type="EC" id="4.3.3.7" evidence="4 12"/>
<accession>A0A6J4LHL8</accession>
<dbReference type="PANTHER" id="PTHR12128:SF66">
    <property type="entry name" value="4-HYDROXY-2-OXOGLUTARATE ALDOLASE, MITOCHONDRIAL"/>
    <property type="match status" value="1"/>
</dbReference>
<sequence length="300" mass="31059">MTAPTAAPFGRVLTAMVTPFDTDGALDTKAAARVATHLVDAGNDGLVISGTTGESPTTTDAEKVQLLEAVLDAVGDRAYVVAGVGTNDTAHSCEVARQAAAAGAHGALIVTPYYSKPPQAGIVAHTVAVAEAGGLPVMLYDIPPRTNVKLSHETLVTLGGHELVVAVKDAAGDFSAGAWVMAETDLAYYSGDDAANLSWLAYGAVGFVSVVAHVASREYAAMITAVDRGDLVEARRINTRLLPAVRAIMTRTQGAITSKAALQLLGVLDNRTMRLPLVDLDEPELAPLRDDLVAAHLLSA</sequence>
<evidence type="ECO:0000256" key="15">
    <source>
        <dbReference type="PIRSR" id="PIRSR001365-2"/>
    </source>
</evidence>
<comment type="function">
    <text evidence="1 12">Catalyzes the condensation of (S)-aspartate-beta-semialdehyde [(S)-ASA] and pyruvate to 4-hydroxy-tetrahydrodipicolinate (HTPA).</text>
</comment>
<keyword evidence="10 12" id="KW-0704">Schiff base</keyword>
<comment type="similarity">
    <text evidence="3 12 13">Belongs to the DapA family.</text>
</comment>
<dbReference type="InterPro" id="IPR020625">
    <property type="entry name" value="Schiff_base-form_aldolases_AS"/>
</dbReference>
<evidence type="ECO:0000256" key="7">
    <source>
        <dbReference type="ARBA" id="ARBA00022915"/>
    </source>
</evidence>
<evidence type="ECO:0000256" key="6">
    <source>
        <dbReference type="ARBA" id="ARBA00022605"/>
    </source>
</evidence>
<comment type="pathway">
    <text evidence="2 12">Amino-acid biosynthesis; L-lysine biosynthesis via DAP pathway; (S)-tetrahydrodipicolinate from L-aspartate: step 3/4.</text>
</comment>
<comment type="catalytic activity">
    <reaction evidence="11 12">
        <text>L-aspartate 4-semialdehyde + pyruvate = (2S,4S)-4-hydroxy-2,3,4,5-tetrahydrodipicolinate + H2O + H(+)</text>
        <dbReference type="Rhea" id="RHEA:34171"/>
        <dbReference type="ChEBI" id="CHEBI:15361"/>
        <dbReference type="ChEBI" id="CHEBI:15377"/>
        <dbReference type="ChEBI" id="CHEBI:15378"/>
        <dbReference type="ChEBI" id="CHEBI:67139"/>
        <dbReference type="ChEBI" id="CHEBI:537519"/>
        <dbReference type="EC" id="4.3.3.7"/>
    </reaction>
</comment>
<feature type="site" description="Part of a proton relay during catalysis" evidence="12">
    <location>
        <position position="114"/>
    </location>
</feature>
<dbReference type="HAMAP" id="MF_00418">
    <property type="entry name" value="DapA"/>
    <property type="match status" value="1"/>
</dbReference>
<evidence type="ECO:0000256" key="8">
    <source>
        <dbReference type="ARBA" id="ARBA00023154"/>
    </source>
</evidence>
<evidence type="ECO:0000256" key="1">
    <source>
        <dbReference type="ARBA" id="ARBA00003294"/>
    </source>
</evidence>
<evidence type="ECO:0000256" key="12">
    <source>
        <dbReference type="HAMAP-Rule" id="MF_00418"/>
    </source>
</evidence>
<dbReference type="PROSITE" id="PS00665">
    <property type="entry name" value="DHDPS_1"/>
    <property type="match status" value="1"/>
</dbReference>
<keyword evidence="6 12" id="KW-0028">Amino-acid biosynthesis</keyword>
<feature type="binding site" evidence="12 15">
    <location>
        <position position="208"/>
    </location>
    <ligand>
        <name>pyruvate</name>
        <dbReference type="ChEBI" id="CHEBI:15361"/>
    </ligand>
</feature>
<evidence type="ECO:0000256" key="9">
    <source>
        <dbReference type="ARBA" id="ARBA00023239"/>
    </source>
</evidence>
<dbReference type="NCBIfam" id="TIGR00674">
    <property type="entry name" value="dapA"/>
    <property type="match status" value="1"/>
</dbReference>
<dbReference type="InterPro" id="IPR002220">
    <property type="entry name" value="DapA-like"/>
</dbReference>
<feature type="active site" description="Proton donor/acceptor" evidence="12 14">
    <location>
        <position position="140"/>
    </location>
</feature>
<evidence type="ECO:0000256" key="11">
    <source>
        <dbReference type="ARBA" id="ARBA00047836"/>
    </source>
</evidence>
<dbReference type="GO" id="GO:0008840">
    <property type="term" value="F:4-hydroxy-tetrahydrodipicolinate synthase activity"/>
    <property type="evidence" value="ECO:0007669"/>
    <property type="project" value="UniProtKB-UniRule"/>
</dbReference>
<keyword evidence="8 12" id="KW-0457">Lysine biosynthesis</keyword>
<reference evidence="16" key="1">
    <citation type="submission" date="2020-02" db="EMBL/GenBank/DDBJ databases">
        <authorList>
            <person name="Meier V. D."/>
        </authorList>
    </citation>
    <scope>NUCLEOTIDE SEQUENCE</scope>
    <source>
        <strain evidence="16">AVDCRST_MAG46</strain>
    </source>
</reference>
<dbReference type="GO" id="GO:0019877">
    <property type="term" value="P:diaminopimelate biosynthetic process"/>
    <property type="evidence" value="ECO:0007669"/>
    <property type="project" value="UniProtKB-UniRule"/>
</dbReference>
<name>A0A6J4LHL8_9ACTN</name>
<dbReference type="PRINTS" id="PR00146">
    <property type="entry name" value="DHPICSNTHASE"/>
</dbReference>
<keyword evidence="5 12" id="KW-0963">Cytoplasm</keyword>
<dbReference type="SMART" id="SM01130">
    <property type="entry name" value="DHDPS"/>
    <property type="match status" value="1"/>
</dbReference>
<dbReference type="EMBL" id="CADCUD010000092">
    <property type="protein sequence ID" value="CAA9331953.1"/>
    <property type="molecule type" value="Genomic_DNA"/>
</dbReference>
<dbReference type="Pfam" id="PF00701">
    <property type="entry name" value="DHDPS"/>
    <property type="match status" value="1"/>
</dbReference>
<dbReference type="AlphaFoldDB" id="A0A6J4LHL8"/>
<keyword evidence="7 12" id="KW-0220">Diaminopimelate biosynthesis</keyword>
<dbReference type="InterPro" id="IPR020624">
    <property type="entry name" value="Schiff_base-form_aldolases_CS"/>
</dbReference>
<dbReference type="PIRSF" id="PIRSF001365">
    <property type="entry name" value="DHDPS"/>
    <property type="match status" value="1"/>
</dbReference>
<dbReference type="Gene3D" id="3.20.20.70">
    <property type="entry name" value="Aldolase class I"/>
    <property type="match status" value="1"/>
</dbReference>
<dbReference type="SUPFAM" id="SSF51569">
    <property type="entry name" value="Aldolase"/>
    <property type="match status" value="1"/>
</dbReference>
<proteinExistence type="inferred from homology"/>
<dbReference type="PANTHER" id="PTHR12128">
    <property type="entry name" value="DIHYDRODIPICOLINATE SYNTHASE"/>
    <property type="match status" value="1"/>
</dbReference>
<protein>
    <recommendedName>
        <fullName evidence="4 12">4-hydroxy-tetrahydrodipicolinate synthase</fullName>
        <shortName evidence="12">HTPA synthase</shortName>
        <ecNumber evidence="4 12">4.3.3.7</ecNumber>
    </recommendedName>
</protein>
<comment type="subcellular location">
    <subcellularLocation>
        <location evidence="12">Cytoplasm</location>
    </subcellularLocation>
</comment>
<comment type="caution">
    <text evidence="12">Was originally thought to be a dihydrodipicolinate synthase (DHDPS), catalyzing the condensation of (S)-aspartate-beta-semialdehyde [(S)-ASA] and pyruvate to dihydrodipicolinate (DHDP). However, it was shown in E.coli that the product of the enzymatic reaction is not dihydrodipicolinate but in fact (4S)-4-hydroxy-2,3,4,5-tetrahydro-(2S)-dipicolinic acid (HTPA), and that the consecutive dehydration reaction leading to DHDP is not spontaneous but catalyzed by DapB.</text>
</comment>
<evidence type="ECO:0000256" key="3">
    <source>
        <dbReference type="ARBA" id="ARBA00007592"/>
    </source>
</evidence>
<dbReference type="UniPathway" id="UPA00034">
    <property type="reaction ID" value="UER00017"/>
</dbReference>
<evidence type="ECO:0000256" key="10">
    <source>
        <dbReference type="ARBA" id="ARBA00023270"/>
    </source>
</evidence>
<evidence type="ECO:0000256" key="14">
    <source>
        <dbReference type="PIRSR" id="PIRSR001365-1"/>
    </source>
</evidence>
<evidence type="ECO:0000256" key="4">
    <source>
        <dbReference type="ARBA" id="ARBA00012086"/>
    </source>
</evidence>
<feature type="site" description="Part of a proton relay during catalysis" evidence="12">
    <location>
        <position position="51"/>
    </location>
</feature>